<dbReference type="PROSITE" id="PS00463">
    <property type="entry name" value="ZN2_CY6_FUNGAL_1"/>
    <property type="match status" value="1"/>
</dbReference>
<comment type="caution">
    <text evidence="4">The sequence shown here is derived from an EMBL/GenBank/DDBJ whole genome shotgun (WGS) entry which is preliminary data.</text>
</comment>
<proteinExistence type="predicted"/>
<feature type="region of interest" description="Disordered" evidence="2">
    <location>
        <begin position="97"/>
        <end position="119"/>
    </location>
</feature>
<evidence type="ECO:0000256" key="1">
    <source>
        <dbReference type="ARBA" id="ARBA00023242"/>
    </source>
</evidence>
<dbReference type="EMBL" id="JAVFKD010000012">
    <property type="protein sequence ID" value="KAK5991893.1"/>
    <property type="molecule type" value="Genomic_DNA"/>
</dbReference>
<evidence type="ECO:0000259" key="3">
    <source>
        <dbReference type="PROSITE" id="PS50048"/>
    </source>
</evidence>
<dbReference type="InterPro" id="IPR001138">
    <property type="entry name" value="Zn2Cys6_DnaBD"/>
</dbReference>
<dbReference type="SMART" id="SM00066">
    <property type="entry name" value="GAL4"/>
    <property type="match status" value="1"/>
</dbReference>
<dbReference type="Pfam" id="PF00172">
    <property type="entry name" value="Zn_clus"/>
    <property type="match status" value="1"/>
</dbReference>
<evidence type="ECO:0000256" key="2">
    <source>
        <dbReference type="SAM" id="MobiDB-lite"/>
    </source>
</evidence>
<dbReference type="PROSITE" id="PS50048">
    <property type="entry name" value="ZN2_CY6_FUNGAL_2"/>
    <property type="match status" value="1"/>
</dbReference>
<sequence length="358" mass="39979">MSSDTGFGVFALSTAGGNRGRAPELDGHGREPRQRRPHVKSRNGCTACKRHRIKCDEKRPVCGRCESRNLECRFEANTSDAPGTDIGEVMEMMSVQASSDNQTSYGTPTPSNMSSQSLPIGAPQPSLPSIDMTNLQLMHNFEHVTADTLLFGAKLWVKDMLPLALQMYNRSQSQRQNPRDIPIFVDNTATPAGPLAVNNNNQFVLRPIVNNQQARPPDQLYHASTMPFPVEIWRSINTLPTDPTSPTMLYTDPQALARAQATQYPPQGQPMTVEALPYGYQLRGEWHIGYLNDTLYQRQQRPNPDMSPIWTQNRLQILDDSYCNRNVIVPGTMWPTAAVGITTNLPTLRAVKRSSIYI</sequence>
<feature type="region of interest" description="Disordered" evidence="2">
    <location>
        <begin position="1"/>
        <end position="41"/>
    </location>
</feature>
<dbReference type="SUPFAM" id="SSF57701">
    <property type="entry name" value="Zn2/Cys6 DNA-binding domain"/>
    <property type="match status" value="1"/>
</dbReference>
<keyword evidence="1" id="KW-0539">Nucleus</keyword>
<dbReference type="InterPro" id="IPR053157">
    <property type="entry name" value="Sterol_Uptake_Regulator"/>
</dbReference>
<dbReference type="CDD" id="cd00067">
    <property type="entry name" value="GAL4"/>
    <property type="match status" value="1"/>
</dbReference>
<protein>
    <submittedName>
        <fullName evidence="4">Sterol uptake control protein 2</fullName>
    </submittedName>
</protein>
<reference evidence="4 5" key="1">
    <citation type="submission" date="2024-01" db="EMBL/GenBank/DDBJ databases">
        <title>Complete genome of Cladobotryum mycophilum ATHUM6906.</title>
        <authorList>
            <person name="Christinaki A.C."/>
            <person name="Myridakis A.I."/>
            <person name="Kouvelis V.N."/>
        </authorList>
    </citation>
    <scope>NUCLEOTIDE SEQUENCE [LARGE SCALE GENOMIC DNA]</scope>
    <source>
        <strain evidence="4 5">ATHUM6906</strain>
    </source>
</reference>
<dbReference type="Gene3D" id="4.10.240.10">
    <property type="entry name" value="Zn(2)-C6 fungal-type DNA-binding domain"/>
    <property type="match status" value="1"/>
</dbReference>
<feature type="domain" description="Zn(2)-C6 fungal-type" evidence="3">
    <location>
        <begin position="44"/>
        <end position="74"/>
    </location>
</feature>
<organism evidence="4 5">
    <name type="scientific">Cladobotryum mycophilum</name>
    <dbReference type="NCBI Taxonomy" id="491253"/>
    <lineage>
        <taxon>Eukaryota</taxon>
        <taxon>Fungi</taxon>
        <taxon>Dikarya</taxon>
        <taxon>Ascomycota</taxon>
        <taxon>Pezizomycotina</taxon>
        <taxon>Sordariomycetes</taxon>
        <taxon>Hypocreomycetidae</taxon>
        <taxon>Hypocreales</taxon>
        <taxon>Hypocreaceae</taxon>
        <taxon>Cladobotryum</taxon>
    </lineage>
</organism>
<dbReference type="PANTHER" id="PTHR47784">
    <property type="entry name" value="STEROL UPTAKE CONTROL PROTEIN 2"/>
    <property type="match status" value="1"/>
</dbReference>
<evidence type="ECO:0000313" key="4">
    <source>
        <dbReference type="EMBL" id="KAK5991893.1"/>
    </source>
</evidence>
<feature type="compositionally biased region" description="Basic and acidic residues" evidence="2">
    <location>
        <begin position="21"/>
        <end position="34"/>
    </location>
</feature>
<dbReference type="PANTHER" id="PTHR47784:SF5">
    <property type="entry name" value="STEROL UPTAKE CONTROL PROTEIN 2"/>
    <property type="match status" value="1"/>
</dbReference>
<name>A0ABR0SID2_9HYPO</name>
<gene>
    <name evidence="4" type="ORF">PT974_05281</name>
</gene>
<evidence type="ECO:0000313" key="5">
    <source>
        <dbReference type="Proteomes" id="UP001338125"/>
    </source>
</evidence>
<dbReference type="InterPro" id="IPR036864">
    <property type="entry name" value="Zn2-C6_fun-type_DNA-bd_sf"/>
</dbReference>
<keyword evidence="5" id="KW-1185">Reference proteome</keyword>
<feature type="compositionally biased region" description="Polar residues" evidence="2">
    <location>
        <begin position="97"/>
        <end position="118"/>
    </location>
</feature>
<dbReference type="Proteomes" id="UP001338125">
    <property type="component" value="Unassembled WGS sequence"/>
</dbReference>
<accession>A0ABR0SID2</accession>